<dbReference type="SUPFAM" id="SSF48498">
    <property type="entry name" value="Tetracyclin repressor-like, C-terminal domain"/>
    <property type="match status" value="1"/>
</dbReference>
<organism evidence="4 5">
    <name type="scientific">Halanaerobium kushneri</name>
    <dbReference type="NCBI Taxonomy" id="56779"/>
    <lineage>
        <taxon>Bacteria</taxon>
        <taxon>Bacillati</taxon>
        <taxon>Bacillota</taxon>
        <taxon>Clostridia</taxon>
        <taxon>Halanaerobiales</taxon>
        <taxon>Halanaerobiaceae</taxon>
        <taxon>Halanaerobium</taxon>
    </lineage>
</organism>
<evidence type="ECO:0000256" key="1">
    <source>
        <dbReference type="ARBA" id="ARBA00023125"/>
    </source>
</evidence>
<dbReference type="EMBL" id="FTNC01000004">
    <property type="protein sequence ID" value="SIQ39106.1"/>
    <property type="molecule type" value="Genomic_DNA"/>
</dbReference>
<dbReference type="InterPro" id="IPR001647">
    <property type="entry name" value="HTH_TetR"/>
</dbReference>
<accession>A0A1N6SDR1</accession>
<reference evidence="5" key="1">
    <citation type="submission" date="2017-01" db="EMBL/GenBank/DDBJ databases">
        <authorList>
            <person name="Varghese N."/>
            <person name="Submissions S."/>
        </authorList>
    </citation>
    <scope>NUCLEOTIDE SEQUENCE [LARGE SCALE GENOMIC DNA]</scope>
    <source>
        <strain evidence="5">ATCC 700103</strain>
    </source>
</reference>
<dbReference type="SUPFAM" id="SSF46689">
    <property type="entry name" value="Homeodomain-like"/>
    <property type="match status" value="1"/>
</dbReference>
<evidence type="ECO:0000313" key="5">
    <source>
        <dbReference type="Proteomes" id="UP000185669"/>
    </source>
</evidence>
<dbReference type="STRING" id="56779.SAMN05421834_1048"/>
<feature type="domain" description="HTH tetR-type" evidence="3">
    <location>
        <begin position="9"/>
        <end position="69"/>
    </location>
</feature>
<evidence type="ECO:0000313" key="4">
    <source>
        <dbReference type="EMBL" id="SIQ39106.1"/>
    </source>
</evidence>
<dbReference type="RefSeq" id="WP_076544040.1">
    <property type="nucleotide sequence ID" value="NZ_FTNC01000004.1"/>
</dbReference>
<name>A0A1N6SDR1_9FIRM</name>
<dbReference type="Proteomes" id="UP000185669">
    <property type="component" value="Unassembled WGS sequence"/>
</dbReference>
<keyword evidence="5" id="KW-1185">Reference proteome</keyword>
<dbReference type="Gene3D" id="1.10.10.60">
    <property type="entry name" value="Homeodomain-like"/>
    <property type="match status" value="1"/>
</dbReference>
<keyword evidence="1 2" id="KW-0238">DNA-binding</keyword>
<proteinExistence type="predicted"/>
<dbReference type="PANTHER" id="PTHR43479:SF11">
    <property type="entry name" value="ACREF_ENVCD OPERON REPRESSOR-RELATED"/>
    <property type="match status" value="1"/>
</dbReference>
<dbReference type="InterPro" id="IPR050624">
    <property type="entry name" value="HTH-type_Tx_Regulator"/>
</dbReference>
<protein>
    <submittedName>
        <fullName evidence="4">Transcriptional regulator, TetR family</fullName>
    </submittedName>
</protein>
<dbReference type="OrthoDB" id="9812993at2"/>
<evidence type="ECO:0000256" key="2">
    <source>
        <dbReference type="PROSITE-ProRule" id="PRU00335"/>
    </source>
</evidence>
<sequence length="194" mass="22886">MTPKLVDTDQRKREIIEATIFVLSEKGIKDIRITDIAKKLDLGKSTIYEYFKNKDDLLKQSFEFFLQELYIPEANEKYSFLEELNYILDRYLKHTDQELKQFNVIIDIFFASIKGDFKEFDFVFNDYINYMVEKIKKDQQAGLIRKEVNPQAAVSWIGATLDGLGIQLIMRDEFNGEEIFSSFLEAVELYLKNK</sequence>
<dbReference type="PANTHER" id="PTHR43479">
    <property type="entry name" value="ACREF/ENVCD OPERON REPRESSOR-RELATED"/>
    <property type="match status" value="1"/>
</dbReference>
<dbReference type="PRINTS" id="PR00455">
    <property type="entry name" value="HTHTETR"/>
</dbReference>
<dbReference type="PROSITE" id="PS50977">
    <property type="entry name" value="HTH_TETR_2"/>
    <property type="match status" value="1"/>
</dbReference>
<gene>
    <name evidence="4" type="ORF">SAMN05421834_1048</name>
</gene>
<dbReference type="GO" id="GO:0003677">
    <property type="term" value="F:DNA binding"/>
    <property type="evidence" value="ECO:0007669"/>
    <property type="project" value="UniProtKB-UniRule"/>
</dbReference>
<evidence type="ECO:0000259" key="3">
    <source>
        <dbReference type="PROSITE" id="PS50977"/>
    </source>
</evidence>
<feature type="DNA-binding region" description="H-T-H motif" evidence="2">
    <location>
        <begin position="32"/>
        <end position="51"/>
    </location>
</feature>
<dbReference type="Gene3D" id="1.10.357.10">
    <property type="entry name" value="Tetracycline Repressor, domain 2"/>
    <property type="match status" value="1"/>
</dbReference>
<dbReference type="InterPro" id="IPR009057">
    <property type="entry name" value="Homeodomain-like_sf"/>
</dbReference>
<dbReference type="AlphaFoldDB" id="A0A1N6SDR1"/>
<dbReference type="InterPro" id="IPR036271">
    <property type="entry name" value="Tet_transcr_reg_TetR-rel_C_sf"/>
</dbReference>
<dbReference type="Pfam" id="PF00440">
    <property type="entry name" value="TetR_N"/>
    <property type="match status" value="1"/>
</dbReference>